<dbReference type="STRING" id="41875.K8ENK1"/>
<evidence type="ECO:0000256" key="9">
    <source>
        <dbReference type="ARBA" id="ARBA00023315"/>
    </source>
</evidence>
<accession>K8ENK1</accession>
<feature type="compositionally biased region" description="Low complexity" evidence="11">
    <location>
        <begin position="258"/>
        <end position="278"/>
    </location>
</feature>
<evidence type="ECO:0000256" key="6">
    <source>
        <dbReference type="ARBA" id="ARBA00022679"/>
    </source>
</evidence>
<evidence type="ECO:0000256" key="3">
    <source>
        <dbReference type="ARBA" id="ARBA00007317"/>
    </source>
</evidence>
<dbReference type="GO" id="GO:0004149">
    <property type="term" value="F:dihydrolipoyllysine-residue succinyltransferase activity"/>
    <property type="evidence" value="ECO:0007669"/>
    <property type="project" value="UniProtKB-EC"/>
</dbReference>
<dbReference type="SUPFAM" id="SSF52777">
    <property type="entry name" value="CoA-dependent acyltransferases"/>
    <property type="match status" value="1"/>
</dbReference>
<dbReference type="PANTHER" id="PTHR43416:SF5">
    <property type="entry name" value="DIHYDROLIPOYLLYSINE-RESIDUE SUCCINYLTRANSFERASE COMPONENT OF 2-OXOGLUTARATE DEHYDROGENASE COMPLEX, MITOCHONDRIAL"/>
    <property type="match status" value="1"/>
</dbReference>
<keyword evidence="7" id="KW-0450">Lipoyl</keyword>
<organism evidence="13 14">
    <name type="scientific">Bathycoccus prasinos</name>
    <dbReference type="NCBI Taxonomy" id="41875"/>
    <lineage>
        <taxon>Eukaryota</taxon>
        <taxon>Viridiplantae</taxon>
        <taxon>Chlorophyta</taxon>
        <taxon>Mamiellophyceae</taxon>
        <taxon>Mamiellales</taxon>
        <taxon>Bathycoccaceae</taxon>
        <taxon>Bathycoccus</taxon>
    </lineage>
</organism>
<dbReference type="InterPro" id="IPR050537">
    <property type="entry name" value="2-oxoacid_dehydrogenase"/>
</dbReference>
<dbReference type="Gene3D" id="2.40.50.100">
    <property type="match status" value="2"/>
</dbReference>
<keyword evidence="5" id="KW-0816">Tricarboxylic acid cycle</keyword>
<evidence type="ECO:0000256" key="4">
    <source>
        <dbReference type="ARBA" id="ARBA00012945"/>
    </source>
</evidence>
<dbReference type="PROSITE" id="PS50968">
    <property type="entry name" value="BIOTINYL_LIPOYL"/>
    <property type="match status" value="2"/>
</dbReference>
<dbReference type="InterPro" id="IPR006255">
    <property type="entry name" value="SucB"/>
</dbReference>
<dbReference type="eggNOG" id="KOG0559">
    <property type="taxonomic scope" value="Eukaryota"/>
</dbReference>
<name>K8ENK1_9CHLO</name>
<evidence type="ECO:0000256" key="8">
    <source>
        <dbReference type="ARBA" id="ARBA00022946"/>
    </source>
</evidence>
<protein>
    <recommendedName>
        <fullName evidence="4">dihydrolipoyllysine-residue succinyltransferase</fullName>
        <ecNumber evidence="4">2.3.1.61</ecNumber>
    </recommendedName>
    <alternativeName>
        <fullName evidence="10">2-oxoglutarate dehydrogenase complex component E2</fullName>
    </alternativeName>
</protein>
<proteinExistence type="inferred from homology"/>
<dbReference type="Proteomes" id="UP000198341">
    <property type="component" value="Chromosome 14"/>
</dbReference>
<comment type="cofactor">
    <cofactor evidence="1">
        <name>(R)-lipoate</name>
        <dbReference type="ChEBI" id="CHEBI:83088"/>
    </cofactor>
</comment>
<dbReference type="InterPro" id="IPR001078">
    <property type="entry name" value="2-oxoacid_DH_actylTfrase"/>
</dbReference>
<comment type="similarity">
    <text evidence="3">Belongs to the 2-oxoacid dehydrogenase family.</text>
</comment>
<dbReference type="Pfam" id="PF00364">
    <property type="entry name" value="Biotin_lipoyl"/>
    <property type="match status" value="2"/>
</dbReference>
<keyword evidence="9" id="KW-0012">Acyltransferase</keyword>
<evidence type="ECO:0000256" key="7">
    <source>
        <dbReference type="ARBA" id="ARBA00022823"/>
    </source>
</evidence>
<dbReference type="GO" id="GO:0006099">
    <property type="term" value="P:tricarboxylic acid cycle"/>
    <property type="evidence" value="ECO:0007669"/>
    <property type="project" value="UniProtKB-KW"/>
</dbReference>
<evidence type="ECO:0000256" key="2">
    <source>
        <dbReference type="ARBA" id="ARBA00005145"/>
    </source>
</evidence>
<keyword evidence="6" id="KW-0808">Transferase</keyword>
<dbReference type="InterPro" id="IPR011053">
    <property type="entry name" value="Single_hybrid_motif"/>
</dbReference>
<reference evidence="13 14" key="1">
    <citation type="submission" date="2011-10" db="EMBL/GenBank/DDBJ databases">
        <authorList>
            <person name="Genoscope - CEA"/>
        </authorList>
    </citation>
    <scope>NUCLEOTIDE SEQUENCE [LARGE SCALE GENOMIC DNA]</scope>
    <source>
        <strain evidence="13 14">RCC 1105</strain>
    </source>
</reference>
<dbReference type="PROSITE" id="PS00189">
    <property type="entry name" value="LIPOYL"/>
    <property type="match status" value="1"/>
</dbReference>
<feature type="region of interest" description="Disordered" evidence="11">
    <location>
        <begin position="258"/>
        <end position="287"/>
    </location>
</feature>
<dbReference type="InterPro" id="IPR000089">
    <property type="entry name" value="Biotin_lipoyl"/>
</dbReference>
<dbReference type="AlphaFoldDB" id="K8ENK1"/>
<dbReference type="GO" id="GO:0033512">
    <property type="term" value="P:L-lysine catabolic process to acetyl-CoA via saccharopine"/>
    <property type="evidence" value="ECO:0007669"/>
    <property type="project" value="UniProtKB-UniPathway"/>
</dbReference>
<dbReference type="OrthoDB" id="5391403at2759"/>
<dbReference type="Pfam" id="PF00198">
    <property type="entry name" value="2-oxoacid_dh"/>
    <property type="match status" value="1"/>
</dbReference>
<comment type="pathway">
    <text evidence="2">Amino-acid degradation; L-lysine degradation via saccharopine pathway; glutaryl-CoA from L-lysine: step 6/6.</text>
</comment>
<dbReference type="GeneID" id="19011884"/>
<dbReference type="SUPFAM" id="SSF51230">
    <property type="entry name" value="Single hybrid motif"/>
    <property type="match status" value="2"/>
</dbReference>
<sequence length="513" mass="56517">MATLARRIKQVSKLQLRSSELICVRYRSNSRWSKNDQPTGSSVGNTLSREVRKSCAWQFYSTLAQSVEERIVVPQMGDSITEGTLEKFLKFPGDKIQVDEVVALIETDKVTLDVRSTNSGQIRELKVSEGESVVVGQEIMSYVPCLVDDIVKKPRPESNADDDDHVNISVVVPTMGDSVSEGVIVALSSKPGKHVKKDELIAQIETDKVTIDVRSPDDGLFVKYTVQEGEAVCAGDMIAQILPESGISEVQIKGEVSSESSSSISVPSTSTLKSSQSESRGESRVKMSRLRMRVSERLKSAQNTYAMLTTFNEIDMTNVINMRKRYKDQFQAKYGDKLGFMSTFVAASARALREEKSVNAVIENDEIVFKNFVDISVAVSSPKGLVVPVLRSADKMTFAQIEFEISRYAKKANDGTLSIDEMTGGTFTISNGGTFGSLSGTPIINPPQSAILGMHSIVHRPICIGPQNLIVARPMMNVALTYDHRLIDGREAVSFLRIIKKNVEDPLRMLTEL</sequence>
<evidence type="ECO:0000256" key="5">
    <source>
        <dbReference type="ARBA" id="ARBA00022532"/>
    </source>
</evidence>
<dbReference type="InterPro" id="IPR023213">
    <property type="entry name" value="CAT-like_dom_sf"/>
</dbReference>
<evidence type="ECO:0000256" key="10">
    <source>
        <dbReference type="ARBA" id="ARBA00032406"/>
    </source>
</evidence>
<dbReference type="UniPathway" id="UPA00868">
    <property type="reaction ID" value="UER00840"/>
</dbReference>
<evidence type="ECO:0000259" key="12">
    <source>
        <dbReference type="PROSITE" id="PS50968"/>
    </source>
</evidence>
<feature type="domain" description="Lipoyl-binding" evidence="12">
    <location>
        <begin position="68"/>
        <end position="143"/>
    </location>
</feature>
<evidence type="ECO:0000256" key="1">
    <source>
        <dbReference type="ARBA" id="ARBA00001938"/>
    </source>
</evidence>
<dbReference type="NCBIfam" id="TIGR01347">
    <property type="entry name" value="sucB"/>
    <property type="match status" value="1"/>
</dbReference>
<dbReference type="Gene3D" id="3.30.559.10">
    <property type="entry name" value="Chloramphenicol acetyltransferase-like domain"/>
    <property type="match status" value="1"/>
</dbReference>
<evidence type="ECO:0000313" key="13">
    <source>
        <dbReference type="EMBL" id="CCO19802.1"/>
    </source>
</evidence>
<keyword evidence="8" id="KW-0809">Transit peptide</keyword>
<gene>
    <name evidence="13" type="ordered locus">Bathy14g01310</name>
</gene>
<dbReference type="EMBL" id="FO082265">
    <property type="protein sequence ID" value="CCO19802.1"/>
    <property type="molecule type" value="Genomic_DNA"/>
</dbReference>
<dbReference type="PANTHER" id="PTHR43416">
    <property type="entry name" value="DIHYDROLIPOYLLYSINE-RESIDUE SUCCINYLTRANSFERASE COMPONENT OF 2-OXOGLUTARATE DEHYDROGENASE COMPLEX, MITOCHONDRIAL-RELATED"/>
    <property type="match status" value="1"/>
</dbReference>
<dbReference type="KEGG" id="bpg:Bathy14g01310"/>
<dbReference type="GO" id="GO:0005739">
    <property type="term" value="C:mitochondrion"/>
    <property type="evidence" value="ECO:0007669"/>
    <property type="project" value="TreeGrafter"/>
</dbReference>
<keyword evidence="14" id="KW-1185">Reference proteome</keyword>
<dbReference type="InterPro" id="IPR003016">
    <property type="entry name" value="2-oxoA_DH_lipoyl-BS"/>
</dbReference>
<feature type="domain" description="Lipoyl-binding" evidence="12">
    <location>
        <begin position="167"/>
        <end position="242"/>
    </location>
</feature>
<dbReference type="EC" id="2.3.1.61" evidence="4"/>
<dbReference type="RefSeq" id="XP_007509345.1">
    <property type="nucleotide sequence ID" value="XM_007509283.1"/>
</dbReference>
<evidence type="ECO:0000313" key="14">
    <source>
        <dbReference type="Proteomes" id="UP000198341"/>
    </source>
</evidence>
<evidence type="ECO:0000256" key="11">
    <source>
        <dbReference type="SAM" id="MobiDB-lite"/>
    </source>
</evidence>
<dbReference type="CDD" id="cd06849">
    <property type="entry name" value="lipoyl_domain"/>
    <property type="match status" value="2"/>
</dbReference>
<dbReference type="GO" id="GO:0045252">
    <property type="term" value="C:oxoglutarate dehydrogenase complex"/>
    <property type="evidence" value="ECO:0007669"/>
    <property type="project" value="InterPro"/>
</dbReference>